<name>A0ABW8Q0C4_9NEIS</name>
<reference evidence="3 4" key="1">
    <citation type="submission" date="2024-11" db="EMBL/GenBank/DDBJ databases">
        <authorList>
            <person name="Mikucki A.G."/>
            <person name="Kahler C.M."/>
        </authorList>
    </citation>
    <scope>NUCLEOTIDE SEQUENCE [LARGE SCALE GENOMIC DNA]</scope>
    <source>
        <strain evidence="3 4">EXNM717</strain>
    </source>
</reference>
<accession>A0ABW8Q0C4</accession>
<evidence type="ECO:0008006" key="5">
    <source>
        <dbReference type="Google" id="ProtNLM"/>
    </source>
</evidence>
<dbReference type="Proteomes" id="UP001621964">
    <property type="component" value="Unassembled WGS sequence"/>
</dbReference>
<dbReference type="RefSeq" id="WP_009174214.1">
    <property type="nucleotide sequence ID" value="NZ_JBJGEB010000001.1"/>
</dbReference>
<feature type="compositionally biased region" description="Polar residues" evidence="1">
    <location>
        <begin position="21"/>
        <end position="34"/>
    </location>
</feature>
<feature type="region of interest" description="Disordered" evidence="1">
    <location>
        <begin position="21"/>
        <end position="50"/>
    </location>
</feature>
<comment type="caution">
    <text evidence="3">The sequence shown here is derived from an EMBL/GenBank/DDBJ whole genome shotgun (WGS) entry which is preliminary data.</text>
</comment>
<dbReference type="EMBL" id="JBJGEB010000001">
    <property type="protein sequence ID" value="MFK7640974.1"/>
    <property type="molecule type" value="Genomic_DNA"/>
</dbReference>
<feature type="region of interest" description="Disordered" evidence="1">
    <location>
        <begin position="71"/>
        <end position="93"/>
    </location>
</feature>
<protein>
    <recommendedName>
        <fullName evidence="5">Lipoprotein</fullName>
    </recommendedName>
</protein>
<proteinExistence type="predicted"/>
<sequence length="93" mass="9447">MKKLLISTIAAGLMLSACASNKSAEENQAPQQMSVEEAKQQCQQAGGAGQDSATFDACMKGKGFERVSVPAQAAPAPTQEAAPATAPAVPAKK</sequence>
<keyword evidence="4" id="KW-1185">Reference proteome</keyword>
<organism evidence="3 4">
    <name type="scientific">Neisseria oralis</name>
    <dbReference type="NCBI Taxonomy" id="1107316"/>
    <lineage>
        <taxon>Bacteria</taxon>
        <taxon>Pseudomonadati</taxon>
        <taxon>Pseudomonadota</taxon>
        <taxon>Betaproteobacteria</taxon>
        <taxon>Neisseriales</taxon>
        <taxon>Neisseriaceae</taxon>
        <taxon>Neisseria</taxon>
    </lineage>
</organism>
<evidence type="ECO:0000313" key="4">
    <source>
        <dbReference type="Proteomes" id="UP001621964"/>
    </source>
</evidence>
<feature type="chain" id="PRO_5045970612" description="Lipoprotein" evidence="2">
    <location>
        <begin position="20"/>
        <end position="93"/>
    </location>
</feature>
<evidence type="ECO:0000256" key="2">
    <source>
        <dbReference type="SAM" id="SignalP"/>
    </source>
</evidence>
<evidence type="ECO:0000313" key="3">
    <source>
        <dbReference type="EMBL" id="MFK7640974.1"/>
    </source>
</evidence>
<gene>
    <name evidence="3" type="ORF">ACI43T_00445</name>
</gene>
<dbReference type="PROSITE" id="PS51257">
    <property type="entry name" value="PROKAR_LIPOPROTEIN"/>
    <property type="match status" value="1"/>
</dbReference>
<keyword evidence="2" id="KW-0732">Signal</keyword>
<feature type="signal peptide" evidence="2">
    <location>
        <begin position="1"/>
        <end position="19"/>
    </location>
</feature>
<evidence type="ECO:0000256" key="1">
    <source>
        <dbReference type="SAM" id="MobiDB-lite"/>
    </source>
</evidence>